<comment type="caution">
    <text evidence="2">The sequence shown here is derived from an EMBL/GenBank/DDBJ whole genome shotgun (WGS) entry which is preliminary data.</text>
</comment>
<dbReference type="STRING" id="888741.HMPREF9098_0399"/>
<dbReference type="AlphaFoldDB" id="F0EX19"/>
<dbReference type="RefSeq" id="WP_003781388.1">
    <property type="nucleotide sequence ID" value="NZ_GL870929.1"/>
</dbReference>
<protein>
    <recommendedName>
        <fullName evidence="1">Formylmethanofuran dehydrogenase subunit E domain-containing protein</fullName>
    </recommendedName>
</protein>
<evidence type="ECO:0000259" key="1">
    <source>
        <dbReference type="Pfam" id="PF02663"/>
    </source>
</evidence>
<sequence length="202" mass="21882">MTLPDFFDQAPKITLRDPLAQFLGATPDGLLTYAYEDAVKLCGHSCPTVAGAYLMVLKGVQALYPNEIPERGNIEVAMRGGRSEGTVGVTASVAQLITGAAPETGFGGVGPNGRFSRRDLLSYDAEIEEEICLRRRDTGASVRVSFNGKIAPFAPEMREIMPLAVSGQATAEQLARFGELWQQRVHTILIDECDNPELVVVR</sequence>
<dbReference type="EMBL" id="AEWV01000006">
    <property type="protein sequence ID" value="EGC18250.1"/>
    <property type="molecule type" value="Genomic_DNA"/>
</dbReference>
<name>F0EX19_9NEIS</name>
<dbReference type="Pfam" id="PF02663">
    <property type="entry name" value="FmdE"/>
    <property type="match status" value="1"/>
</dbReference>
<evidence type="ECO:0000313" key="3">
    <source>
        <dbReference type="Proteomes" id="UP000004088"/>
    </source>
</evidence>
<feature type="domain" description="Formylmethanofuran dehydrogenase subunit E" evidence="1">
    <location>
        <begin position="43"/>
        <end position="189"/>
    </location>
</feature>
<keyword evidence="3" id="KW-1185">Reference proteome</keyword>
<evidence type="ECO:0000313" key="2">
    <source>
        <dbReference type="EMBL" id="EGC18250.1"/>
    </source>
</evidence>
<dbReference type="Proteomes" id="UP000004088">
    <property type="component" value="Unassembled WGS sequence"/>
</dbReference>
<accession>F0EX19</accession>
<organism evidence="2 3">
    <name type="scientific">Kingella denitrificans ATCC 33394</name>
    <dbReference type="NCBI Taxonomy" id="888741"/>
    <lineage>
        <taxon>Bacteria</taxon>
        <taxon>Pseudomonadati</taxon>
        <taxon>Pseudomonadota</taxon>
        <taxon>Betaproteobacteria</taxon>
        <taxon>Neisseriales</taxon>
        <taxon>Neisseriaceae</taxon>
        <taxon>Kingella</taxon>
    </lineage>
</organism>
<proteinExistence type="predicted"/>
<dbReference type="InterPro" id="IPR003814">
    <property type="entry name" value="FmdEsu_dom"/>
</dbReference>
<gene>
    <name evidence="2" type="ORF">HMPREF9098_0399</name>
</gene>
<reference evidence="2 3" key="1">
    <citation type="submission" date="2011-01" db="EMBL/GenBank/DDBJ databases">
        <authorList>
            <person name="Muzny D."/>
            <person name="Qin X."/>
            <person name="Deng J."/>
            <person name="Jiang H."/>
            <person name="Liu Y."/>
            <person name="Qu J."/>
            <person name="Song X.-Z."/>
            <person name="Zhang L."/>
            <person name="Thornton R."/>
            <person name="Coyle M."/>
            <person name="Francisco L."/>
            <person name="Jackson L."/>
            <person name="Javaid M."/>
            <person name="Korchina V."/>
            <person name="Kovar C."/>
            <person name="Mata R."/>
            <person name="Mathew T."/>
            <person name="Ngo R."/>
            <person name="Nguyen L."/>
            <person name="Nguyen N."/>
            <person name="Okwuonu G."/>
            <person name="Ongeri F."/>
            <person name="Pham C."/>
            <person name="Simmons D."/>
            <person name="Wilczek-Boney K."/>
            <person name="Hale W."/>
            <person name="Jakkamsetti A."/>
            <person name="Pham P."/>
            <person name="Ruth R."/>
            <person name="San Lucas F."/>
            <person name="Warren J."/>
            <person name="Zhang J."/>
            <person name="Zhao Z."/>
            <person name="Zhou C."/>
            <person name="Zhu D."/>
            <person name="Lee S."/>
            <person name="Bess C."/>
            <person name="Blankenburg K."/>
            <person name="Forbes L."/>
            <person name="Fu Q."/>
            <person name="Gubbala S."/>
            <person name="Hirani K."/>
            <person name="Jayaseelan J.C."/>
            <person name="Lara F."/>
            <person name="Munidasa M."/>
            <person name="Palculict T."/>
            <person name="Patil S."/>
            <person name="Pu L.-L."/>
            <person name="Saada N."/>
            <person name="Tang L."/>
            <person name="Weissenberger G."/>
            <person name="Zhu Y."/>
            <person name="Hemphill L."/>
            <person name="Shang Y."/>
            <person name="Youmans B."/>
            <person name="Ayvaz T."/>
            <person name="Ross M."/>
            <person name="Santibanez J."/>
            <person name="Aqrawi P."/>
            <person name="Gross S."/>
            <person name="Joshi V."/>
            <person name="Fowler G."/>
            <person name="Nazareth L."/>
            <person name="Reid J."/>
            <person name="Worley K."/>
            <person name="Petrosino J."/>
            <person name="Highlander S."/>
            <person name="Gibbs R."/>
        </authorList>
    </citation>
    <scope>NUCLEOTIDE SEQUENCE [LARGE SCALE GENOMIC DNA]</scope>
    <source>
        <strain evidence="2 3">ATCC 33394</strain>
    </source>
</reference>
<dbReference type="HOGENOM" id="CLU_1253797_0_0_4"/>